<organism evidence="1 2">
    <name type="scientific">Kipferlia bialata</name>
    <dbReference type="NCBI Taxonomy" id="797122"/>
    <lineage>
        <taxon>Eukaryota</taxon>
        <taxon>Metamonada</taxon>
        <taxon>Carpediemonas-like organisms</taxon>
        <taxon>Kipferlia</taxon>
    </lineage>
</organism>
<dbReference type="EMBL" id="BDIP01002435">
    <property type="protein sequence ID" value="GIQ86295.1"/>
    <property type="molecule type" value="Genomic_DNA"/>
</dbReference>
<evidence type="ECO:0000313" key="1">
    <source>
        <dbReference type="EMBL" id="GIQ86295.1"/>
    </source>
</evidence>
<evidence type="ECO:0000313" key="2">
    <source>
        <dbReference type="Proteomes" id="UP000265618"/>
    </source>
</evidence>
<reference evidence="1 2" key="1">
    <citation type="journal article" date="2018" name="PLoS ONE">
        <title>The draft genome of Kipferlia bialata reveals reductive genome evolution in fornicate parasites.</title>
        <authorList>
            <person name="Tanifuji G."/>
            <person name="Takabayashi S."/>
            <person name="Kume K."/>
            <person name="Takagi M."/>
            <person name="Nakayama T."/>
            <person name="Kamikawa R."/>
            <person name="Inagaki Y."/>
            <person name="Hashimoto T."/>
        </authorList>
    </citation>
    <scope>NUCLEOTIDE SEQUENCE [LARGE SCALE GENOMIC DNA]</scope>
    <source>
        <strain evidence="1">NY0173</strain>
    </source>
</reference>
<dbReference type="Proteomes" id="UP000265618">
    <property type="component" value="Unassembled WGS sequence"/>
</dbReference>
<accession>A0A9K3GL66</accession>
<name>A0A9K3GL66_9EUKA</name>
<proteinExistence type="predicted"/>
<dbReference type="SUPFAM" id="SSF117281">
    <property type="entry name" value="Kelch motif"/>
    <property type="match status" value="1"/>
</dbReference>
<keyword evidence="2" id="KW-1185">Reference proteome</keyword>
<dbReference type="InterPro" id="IPR015915">
    <property type="entry name" value="Kelch-typ_b-propeller"/>
</dbReference>
<comment type="caution">
    <text evidence="1">The sequence shown here is derived from an EMBL/GenBank/DDBJ whole genome shotgun (WGS) entry which is preliminary data.</text>
</comment>
<feature type="non-terminal residue" evidence="1">
    <location>
        <position position="1"/>
    </location>
</feature>
<gene>
    <name evidence="1" type="ORF">KIPB_008122</name>
</gene>
<sequence length="345" mass="38410">SLAPLCSGQSLWYCSRNSIHTTCGAMALTQWYDRCVTALSEITRVNEKRVGSEIVTIGHNTAVLTYFSPFEGRYVWKLLTLNDDHSLCESPFPVPGPLSTRFRPALVYVRDALVVCGTWKSDGNWCIGVYIYFPSEDSWGSVPLPGGLHPRREPCLFSCGESRVVLAGGHDAHYVEVYDAWQLDIAIMEWRELYNSTYVSLPSAASYLSYGDRCVFPGFVGCIISVQHNTLQVEYEGWTNTSRWERDPGTVLACIGDGTQRLLLTYNHLPSGREECQREEVYLYDVVSGDLRLCEPLPSRMGTPVSVTGAMINPTTAVFIGETQAVVLDVLPGVLNPDCNYYAEI</sequence>
<dbReference type="AlphaFoldDB" id="A0A9K3GL66"/>
<protein>
    <submittedName>
        <fullName evidence="1">Uncharacterized protein</fullName>
    </submittedName>
</protein>
<dbReference type="Gene3D" id="2.120.10.80">
    <property type="entry name" value="Kelch-type beta propeller"/>
    <property type="match status" value="1"/>
</dbReference>